<gene>
    <name evidence="3" type="ORF">F7725_019002</name>
</gene>
<dbReference type="Proteomes" id="UP000518266">
    <property type="component" value="Unassembled WGS sequence"/>
</dbReference>
<name>A0A7J5XT37_DISMA</name>
<dbReference type="AlphaFoldDB" id="A0A7J5XT37"/>
<evidence type="ECO:0000256" key="1">
    <source>
        <dbReference type="SAM" id="MobiDB-lite"/>
    </source>
</evidence>
<accession>A0A7J5XT37</accession>
<reference evidence="3 4" key="1">
    <citation type="submission" date="2020-03" db="EMBL/GenBank/DDBJ databases">
        <title>Dissostichus mawsoni Genome sequencing and assembly.</title>
        <authorList>
            <person name="Park H."/>
        </authorList>
    </citation>
    <scope>NUCLEOTIDE SEQUENCE [LARGE SCALE GENOMIC DNA]</scope>
    <source>
        <strain evidence="3">DM0001</strain>
        <tissue evidence="3">Muscle</tissue>
    </source>
</reference>
<dbReference type="InterPro" id="IPR029526">
    <property type="entry name" value="PGBD"/>
</dbReference>
<dbReference type="Pfam" id="PF13843">
    <property type="entry name" value="DDE_Tnp_1_7"/>
    <property type="match status" value="1"/>
</dbReference>
<dbReference type="EMBL" id="JAAKFY010000021">
    <property type="protein sequence ID" value="KAF3840285.1"/>
    <property type="molecule type" value="Genomic_DNA"/>
</dbReference>
<feature type="region of interest" description="Disordered" evidence="1">
    <location>
        <begin position="1"/>
        <end position="123"/>
    </location>
</feature>
<keyword evidence="4" id="KW-1185">Reference proteome</keyword>
<evidence type="ECO:0000313" key="4">
    <source>
        <dbReference type="Proteomes" id="UP000518266"/>
    </source>
</evidence>
<feature type="domain" description="PiggyBac transposable element-derived protein" evidence="2">
    <location>
        <begin position="149"/>
        <end position="241"/>
    </location>
</feature>
<dbReference type="PANTHER" id="PTHR47272">
    <property type="entry name" value="DDE_TNP_1_7 DOMAIN-CONTAINING PROTEIN"/>
    <property type="match status" value="1"/>
</dbReference>
<evidence type="ECO:0000313" key="3">
    <source>
        <dbReference type="EMBL" id="KAF3840285.1"/>
    </source>
</evidence>
<dbReference type="PANTHER" id="PTHR47272:SF2">
    <property type="entry name" value="PIGGYBAC TRANSPOSABLE ELEMENT-DERIVED PROTEIN 3-LIKE"/>
    <property type="match status" value="1"/>
</dbReference>
<evidence type="ECO:0000259" key="2">
    <source>
        <dbReference type="Pfam" id="PF13843"/>
    </source>
</evidence>
<dbReference type="OrthoDB" id="8955499at2759"/>
<feature type="compositionally biased region" description="Acidic residues" evidence="1">
    <location>
        <begin position="10"/>
        <end position="24"/>
    </location>
</feature>
<comment type="caution">
    <text evidence="3">The sequence shown here is derived from an EMBL/GenBank/DDBJ whole genome shotgun (WGS) entry which is preliminary data.</text>
</comment>
<organism evidence="3 4">
    <name type="scientific">Dissostichus mawsoni</name>
    <name type="common">Antarctic cod</name>
    <dbReference type="NCBI Taxonomy" id="36200"/>
    <lineage>
        <taxon>Eukaryota</taxon>
        <taxon>Metazoa</taxon>
        <taxon>Chordata</taxon>
        <taxon>Craniata</taxon>
        <taxon>Vertebrata</taxon>
        <taxon>Euteleostomi</taxon>
        <taxon>Actinopterygii</taxon>
        <taxon>Neopterygii</taxon>
        <taxon>Teleostei</taxon>
        <taxon>Neoteleostei</taxon>
        <taxon>Acanthomorphata</taxon>
        <taxon>Eupercaria</taxon>
        <taxon>Perciformes</taxon>
        <taxon>Notothenioidei</taxon>
        <taxon>Nototheniidae</taxon>
        <taxon>Dissostichus</taxon>
    </lineage>
</organism>
<sequence length="275" mass="31381">MELLGLIDGDNSDLEDLSDNDDPILDANYQPPPQEQSSSEDEDDSSDDEDPIPQPTEHSRGRKRLRGANNGTGTGTDTGSSRTPRRRRQTQQIEADRSDDDSEEPTPGPSTQGQPNKGRGLRWRATPLTPDLAQFEHEDETELDRNGWTPLNYFEQYIDRDLMKMISDCSNAMSLSRSGDPLNTSVDEVYHFFGACILMSCIRYPTIRMYWSKAMRITAITDRFTRDRFFRLRGSIKVLIDDDVPEDLRKRDNSGRFCKAASLRIDLNEHLLMSR</sequence>
<proteinExistence type="predicted"/>
<feature type="compositionally biased region" description="Acidic residues" evidence="1">
    <location>
        <begin position="38"/>
        <end position="51"/>
    </location>
</feature>
<protein>
    <recommendedName>
        <fullName evidence="2">PiggyBac transposable element-derived protein domain-containing protein</fullName>
    </recommendedName>
</protein>